<organism evidence="1">
    <name type="scientific">Rhizophora mucronata</name>
    <name type="common">Asiatic mangrove</name>
    <dbReference type="NCBI Taxonomy" id="61149"/>
    <lineage>
        <taxon>Eukaryota</taxon>
        <taxon>Viridiplantae</taxon>
        <taxon>Streptophyta</taxon>
        <taxon>Embryophyta</taxon>
        <taxon>Tracheophyta</taxon>
        <taxon>Spermatophyta</taxon>
        <taxon>Magnoliopsida</taxon>
        <taxon>eudicotyledons</taxon>
        <taxon>Gunneridae</taxon>
        <taxon>Pentapetalae</taxon>
        <taxon>rosids</taxon>
        <taxon>fabids</taxon>
        <taxon>Malpighiales</taxon>
        <taxon>Rhizophoraceae</taxon>
        <taxon>Rhizophora</taxon>
    </lineage>
</organism>
<dbReference type="EMBL" id="GGEC01073392">
    <property type="protein sequence ID" value="MBX53876.1"/>
    <property type="molecule type" value="Transcribed_RNA"/>
</dbReference>
<evidence type="ECO:0000313" key="1">
    <source>
        <dbReference type="EMBL" id="MBX53876.1"/>
    </source>
</evidence>
<accession>A0A2P2PGJ8</accession>
<proteinExistence type="predicted"/>
<protein>
    <submittedName>
        <fullName evidence="1">Uncharacterized protein</fullName>
    </submittedName>
</protein>
<name>A0A2P2PGJ8_RHIMU</name>
<reference evidence="1" key="1">
    <citation type="submission" date="2018-02" db="EMBL/GenBank/DDBJ databases">
        <title>Rhizophora mucronata_Transcriptome.</title>
        <authorList>
            <person name="Meera S.P."/>
            <person name="Sreeshan A."/>
            <person name="Augustine A."/>
        </authorList>
    </citation>
    <scope>NUCLEOTIDE SEQUENCE</scope>
    <source>
        <tissue evidence="1">Leaf</tissue>
    </source>
</reference>
<dbReference type="AlphaFoldDB" id="A0A2P2PGJ8"/>
<sequence>MEYFRSFFSRNMTSLNYFS</sequence>